<sequence>MIDMASASSSLASSFSSSSAFIGSKVILNEIYSQPTRVKFHPLRISAAACTSTAERTRTHHIASSPGSLYEVLGIQMGATFPEIKAAYRRLARVLHPDVATINGQNENTAYEFMKVHEAYETLSDPEKRADYDRTLFRQRRPLSSQFSISGLATTMANSPRPNSGFPGYSTRRGWETDQCW</sequence>
<reference evidence="1 2" key="1">
    <citation type="journal article" date="2023" name="Science">
        <title>Complex scaffold remodeling in plant triterpene biosynthesis.</title>
        <authorList>
            <person name="De La Pena R."/>
            <person name="Hodgson H."/>
            <person name="Liu J.C."/>
            <person name="Stephenson M.J."/>
            <person name="Martin A.C."/>
            <person name="Owen C."/>
            <person name="Harkess A."/>
            <person name="Leebens-Mack J."/>
            <person name="Jimenez L.E."/>
            <person name="Osbourn A."/>
            <person name="Sattely E.S."/>
        </authorList>
    </citation>
    <scope>NUCLEOTIDE SEQUENCE [LARGE SCALE GENOMIC DNA]</scope>
    <source>
        <strain evidence="2">cv. JPN11</strain>
        <tissue evidence="1">Leaf</tissue>
    </source>
</reference>
<protein>
    <submittedName>
        <fullName evidence="1">Chaperone protein dnaJ 11</fullName>
    </submittedName>
</protein>
<evidence type="ECO:0000313" key="2">
    <source>
        <dbReference type="Proteomes" id="UP001164539"/>
    </source>
</evidence>
<name>A0ACC1WTB5_MELAZ</name>
<evidence type="ECO:0000313" key="1">
    <source>
        <dbReference type="EMBL" id="KAJ4702134.1"/>
    </source>
</evidence>
<dbReference type="EMBL" id="CM051407">
    <property type="protein sequence ID" value="KAJ4702134.1"/>
    <property type="molecule type" value="Genomic_DNA"/>
</dbReference>
<accession>A0ACC1WTB5</accession>
<dbReference type="Proteomes" id="UP001164539">
    <property type="component" value="Chromosome 14"/>
</dbReference>
<proteinExistence type="predicted"/>
<comment type="caution">
    <text evidence="1">The sequence shown here is derived from an EMBL/GenBank/DDBJ whole genome shotgun (WGS) entry which is preliminary data.</text>
</comment>
<keyword evidence="2" id="KW-1185">Reference proteome</keyword>
<gene>
    <name evidence="1" type="ORF">OWV82_025258</name>
</gene>
<organism evidence="1 2">
    <name type="scientific">Melia azedarach</name>
    <name type="common">Chinaberry tree</name>
    <dbReference type="NCBI Taxonomy" id="155640"/>
    <lineage>
        <taxon>Eukaryota</taxon>
        <taxon>Viridiplantae</taxon>
        <taxon>Streptophyta</taxon>
        <taxon>Embryophyta</taxon>
        <taxon>Tracheophyta</taxon>
        <taxon>Spermatophyta</taxon>
        <taxon>Magnoliopsida</taxon>
        <taxon>eudicotyledons</taxon>
        <taxon>Gunneridae</taxon>
        <taxon>Pentapetalae</taxon>
        <taxon>rosids</taxon>
        <taxon>malvids</taxon>
        <taxon>Sapindales</taxon>
        <taxon>Meliaceae</taxon>
        <taxon>Melia</taxon>
    </lineage>
</organism>